<dbReference type="GO" id="GO:0016592">
    <property type="term" value="C:mediator complex"/>
    <property type="evidence" value="ECO:0007669"/>
    <property type="project" value="InterPro"/>
</dbReference>
<evidence type="ECO:0000256" key="2">
    <source>
        <dbReference type="ARBA" id="ARBA00010743"/>
    </source>
</evidence>
<comment type="subunit">
    <text evidence="6">Component of the Mediator complex.</text>
</comment>
<evidence type="ECO:0000313" key="8">
    <source>
        <dbReference type="Proteomes" id="UP000192578"/>
    </source>
</evidence>
<accession>A0A9X6RJV6</accession>
<comment type="function">
    <text evidence="6">Component of the Mediator complex, a coactivator involved in the regulated transcription of nearly all RNA polymerase II-dependent genes. Mediator functions as a bridge to convey information from gene-specific regulatory proteins to the basal RNA polymerase II transcription machinery. Mediator is recruited to promoters by direct interactions with regulatory proteins and serves as a scaffold for the assembly of a functional preinitiation complex with RNA polymerase II and the general transcription factors.</text>
</comment>
<reference evidence="8" key="1">
    <citation type="submission" date="2017-01" db="EMBL/GenBank/DDBJ databases">
        <title>Comparative genomics of anhydrobiosis in the tardigrade Hypsibius dujardini.</title>
        <authorList>
            <person name="Yoshida Y."/>
            <person name="Koutsovoulos G."/>
            <person name="Laetsch D."/>
            <person name="Stevens L."/>
            <person name="Kumar S."/>
            <person name="Horikawa D."/>
            <person name="Ishino K."/>
            <person name="Komine S."/>
            <person name="Tomita M."/>
            <person name="Blaxter M."/>
            <person name="Arakawa K."/>
        </authorList>
    </citation>
    <scope>NUCLEOTIDE SEQUENCE [LARGE SCALE GENOMIC DNA]</scope>
    <source>
        <strain evidence="8">Z151</strain>
    </source>
</reference>
<protein>
    <recommendedName>
        <fullName evidence="3 6">Mediator of RNA polymerase II transcription subunit 20</fullName>
    </recommendedName>
    <alternativeName>
        <fullName evidence="5 6">Mediator complex subunit 20</fullName>
    </alternativeName>
</protein>
<dbReference type="Pfam" id="PF08612">
    <property type="entry name" value="Med20"/>
    <property type="match status" value="1"/>
</dbReference>
<proteinExistence type="inferred from homology"/>
<organism evidence="7 8">
    <name type="scientific">Hypsibius exemplaris</name>
    <name type="common">Freshwater tardigrade</name>
    <dbReference type="NCBI Taxonomy" id="2072580"/>
    <lineage>
        <taxon>Eukaryota</taxon>
        <taxon>Metazoa</taxon>
        <taxon>Ecdysozoa</taxon>
        <taxon>Tardigrada</taxon>
        <taxon>Eutardigrada</taxon>
        <taxon>Parachela</taxon>
        <taxon>Hypsibioidea</taxon>
        <taxon>Hypsibiidae</taxon>
        <taxon>Hypsibius</taxon>
    </lineage>
</organism>
<evidence type="ECO:0000256" key="4">
    <source>
        <dbReference type="ARBA" id="ARBA00023242"/>
    </source>
</evidence>
<dbReference type="GO" id="GO:0006357">
    <property type="term" value="P:regulation of transcription by RNA polymerase II"/>
    <property type="evidence" value="ECO:0007669"/>
    <property type="project" value="InterPro"/>
</dbReference>
<name>A0A9X6RJV6_HYPEX</name>
<keyword evidence="6" id="KW-0010">Activator</keyword>
<comment type="caution">
    <text evidence="7">The sequence shown here is derived from an EMBL/GenBank/DDBJ whole genome shotgun (WGS) entry which is preliminary data.</text>
</comment>
<evidence type="ECO:0000256" key="6">
    <source>
        <dbReference type="RuleBase" id="RU364152"/>
    </source>
</evidence>
<keyword evidence="6" id="KW-0805">Transcription regulation</keyword>
<keyword evidence="6" id="KW-0804">Transcription</keyword>
<dbReference type="InterPro" id="IPR013921">
    <property type="entry name" value="Mediator_Med20"/>
</dbReference>
<keyword evidence="8" id="KW-1185">Reference proteome</keyword>
<dbReference type="AlphaFoldDB" id="A0A9X6RJV6"/>
<evidence type="ECO:0000313" key="7">
    <source>
        <dbReference type="EMBL" id="OWA50270.1"/>
    </source>
</evidence>
<evidence type="ECO:0000256" key="3">
    <source>
        <dbReference type="ARBA" id="ARBA00019690"/>
    </source>
</evidence>
<dbReference type="OrthoDB" id="1854899at2759"/>
<comment type="subcellular location">
    <subcellularLocation>
        <location evidence="1 6">Nucleus</location>
    </subcellularLocation>
</comment>
<dbReference type="Proteomes" id="UP000192578">
    <property type="component" value="Unassembled WGS sequence"/>
</dbReference>
<dbReference type="PANTHER" id="PTHR12465:SF0">
    <property type="entry name" value="MEDIATOR OF RNA POLYMERASE II TRANSCRIPTION SUBUNIT 20"/>
    <property type="match status" value="1"/>
</dbReference>
<gene>
    <name evidence="6" type="primary">MED20</name>
    <name evidence="7" type="ORF">BV898_14792</name>
</gene>
<dbReference type="GO" id="GO:0003713">
    <property type="term" value="F:transcription coactivator activity"/>
    <property type="evidence" value="ECO:0007669"/>
    <property type="project" value="TreeGrafter"/>
</dbReference>
<sequence length="209" mass="23108">MGITWVLVYPTPEGKTHNQALEDLGKQLLAMGFEKDQPYTVECETYFPVFNLPGPPKIFHVILDSDRPASCFLVPDKDPLGLSIVAERSFMGFLGKLSKAYSAKKSTNVEVKGTSYLFHDFTVRPGVLTIMGSVRGIVLETELRSCPVLITAVELMKEFVNTILPTPIDAPPPFLSSRIAAGAIPVSHLDTVLQYFDMFKSVRNSMIPK</sequence>
<dbReference type="EMBL" id="MTYJ01000187">
    <property type="protein sequence ID" value="OWA50270.1"/>
    <property type="molecule type" value="Genomic_DNA"/>
</dbReference>
<comment type="similarity">
    <text evidence="2 6">Belongs to the Mediator complex subunit 20 family.</text>
</comment>
<evidence type="ECO:0000256" key="1">
    <source>
        <dbReference type="ARBA" id="ARBA00004123"/>
    </source>
</evidence>
<evidence type="ECO:0000256" key="5">
    <source>
        <dbReference type="ARBA" id="ARBA00031954"/>
    </source>
</evidence>
<dbReference type="PANTHER" id="PTHR12465">
    <property type="entry name" value="UBIQUITIN SPECIFIC PROTEASE HOMOLOG 49"/>
    <property type="match status" value="1"/>
</dbReference>
<keyword evidence="4 6" id="KW-0539">Nucleus</keyword>